<keyword evidence="3 8" id="KW-0699">rRNA-binding</keyword>
<dbReference type="Proteomes" id="UP001497493">
    <property type="component" value="Chromosome"/>
</dbReference>
<comment type="function">
    <text evidence="1 8">Binds directly to 16S ribosomal RNA.</text>
</comment>
<dbReference type="InterPro" id="IPR036510">
    <property type="entry name" value="Ribosomal_bS20_sf"/>
</dbReference>
<name>A0ABM9NIX7_9GAMM</name>
<keyword evidence="4 8" id="KW-0694">RNA-binding</keyword>
<reference evidence="9 10" key="1">
    <citation type="submission" date="2024-04" db="EMBL/GenBank/DDBJ databases">
        <authorList>
            <person name="Cremers G."/>
        </authorList>
    </citation>
    <scope>NUCLEOTIDE SEQUENCE [LARGE SCALE GENOMIC DNA]</scope>
    <source>
        <strain evidence="9">MeCH1-AG</strain>
    </source>
</reference>
<evidence type="ECO:0000313" key="10">
    <source>
        <dbReference type="Proteomes" id="UP001497493"/>
    </source>
</evidence>
<evidence type="ECO:0000256" key="4">
    <source>
        <dbReference type="ARBA" id="ARBA00022884"/>
    </source>
</evidence>
<gene>
    <name evidence="8 9" type="primary">rpsT</name>
    <name evidence="9" type="ORF">MECH1_V1_1758</name>
</gene>
<dbReference type="HAMAP" id="MF_00500">
    <property type="entry name" value="Ribosomal_bS20"/>
    <property type="match status" value="1"/>
</dbReference>
<dbReference type="SUPFAM" id="SSF46992">
    <property type="entry name" value="Ribosomal protein S20"/>
    <property type="match status" value="1"/>
</dbReference>
<evidence type="ECO:0000256" key="8">
    <source>
        <dbReference type="HAMAP-Rule" id="MF_00500"/>
    </source>
</evidence>
<dbReference type="Pfam" id="PF01649">
    <property type="entry name" value="Ribosomal_S20p"/>
    <property type="match status" value="1"/>
</dbReference>
<evidence type="ECO:0000256" key="1">
    <source>
        <dbReference type="ARBA" id="ARBA00003134"/>
    </source>
</evidence>
<protein>
    <recommendedName>
        <fullName evidence="7 8">Small ribosomal subunit protein bS20</fullName>
    </recommendedName>
</protein>
<evidence type="ECO:0000256" key="3">
    <source>
        <dbReference type="ARBA" id="ARBA00022730"/>
    </source>
</evidence>
<dbReference type="RefSeq" id="WP_348757128.1">
    <property type="nucleotide sequence ID" value="NZ_OZ026884.1"/>
</dbReference>
<keyword evidence="6 8" id="KW-0687">Ribonucleoprotein</keyword>
<comment type="similarity">
    <text evidence="2 8">Belongs to the bacterial ribosomal protein bS20 family.</text>
</comment>
<evidence type="ECO:0000256" key="7">
    <source>
        <dbReference type="ARBA" id="ARBA00035136"/>
    </source>
</evidence>
<keyword evidence="5 8" id="KW-0689">Ribosomal protein</keyword>
<evidence type="ECO:0000256" key="6">
    <source>
        <dbReference type="ARBA" id="ARBA00023274"/>
    </source>
</evidence>
<accession>A0ABM9NIX7</accession>
<dbReference type="PANTHER" id="PTHR33398:SF1">
    <property type="entry name" value="SMALL RIBOSOMAL SUBUNIT PROTEIN BS20C"/>
    <property type="match status" value="1"/>
</dbReference>
<dbReference type="NCBIfam" id="TIGR00029">
    <property type="entry name" value="S20"/>
    <property type="match status" value="1"/>
</dbReference>
<dbReference type="InterPro" id="IPR002583">
    <property type="entry name" value="Ribosomal_bS20"/>
</dbReference>
<proteinExistence type="inferred from homology"/>
<evidence type="ECO:0000256" key="5">
    <source>
        <dbReference type="ARBA" id="ARBA00022980"/>
    </source>
</evidence>
<organism evidence="9 10">
    <name type="scientific">Candidatus Methylocalor cossyra</name>
    <dbReference type="NCBI Taxonomy" id="3108543"/>
    <lineage>
        <taxon>Bacteria</taxon>
        <taxon>Pseudomonadati</taxon>
        <taxon>Pseudomonadota</taxon>
        <taxon>Gammaproteobacteria</taxon>
        <taxon>Methylococcales</taxon>
        <taxon>Methylococcaceae</taxon>
        <taxon>Candidatus Methylocalor</taxon>
    </lineage>
</organism>
<evidence type="ECO:0000256" key="2">
    <source>
        <dbReference type="ARBA" id="ARBA00007634"/>
    </source>
</evidence>
<dbReference type="Gene3D" id="1.20.58.110">
    <property type="entry name" value="Ribosomal protein S20"/>
    <property type="match status" value="1"/>
</dbReference>
<keyword evidence="10" id="KW-1185">Reference proteome</keyword>
<dbReference type="EMBL" id="OZ026884">
    <property type="protein sequence ID" value="CAL1240534.1"/>
    <property type="molecule type" value="Genomic_DNA"/>
</dbReference>
<dbReference type="PANTHER" id="PTHR33398">
    <property type="entry name" value="30S RIBOSOMAL PROTEIN S20"/>
    <property type="match status" value="1"/>
</dbReference>
<evidence type="ECO:0000313" key="9">
    <source>
        <dbReference type="EMBL" id="CAL1240534.1"/>
    </source>
</evidence>
<sequence length="94" mass="10257">MANIASAKKRAIQSEKRRARNAALRSRLRTFIKKVLLAVESGNLEEAQKAYRAAVPIIDSSVNKGLIHKNKAARSKSRLNARVKALAMKSASAS</sequence>